<keyword evidence="10" id="KW-0902">Two-component regulatory system</keyword>
<dbReference type="SUPFAM" id="SSF103190">
    <property type="entry name" value="Sensory domain-like"/>
    <property type="match status" value="1"/>
</dbReference>
<evidence type="ECO:0000256" key="12">
    <source>
        <dbReference type="SAM" id="Phobius"/>
    </source>
</evidence>
<comment type="subcellular location">
    <subcellularLocation>
        <location evidence="1">Cell membrane</location>
        <topology evidence="1">Multi-pass membrane protein</topology>
    </subcellularLocation>
</comment>
<evidence type="ECO:0000256" key="4">
    <source>
        <dbReference type="ARBA" id="ARBA00022679"/>
    </source>
</evidence>
<evidence type="ECO:0000313" key="17">
    <source>
        <dbReference type="Proteomes" id="UP001267407"/>
    </source>
</evidence>
<dbReference type="PANTHER" id="PTHR44757">
    <property type="entry name" value="DIGUANYLATE CYCLASE DGCP"/>
    <property type="match status" value="1"/>
</dbReference>
<dbReference type="InterPro" id="IPR000700">
    <property type="entry name" value="PAS-assoc_C"/>
</dbReference>
<dbReference type="Gene3D" id="3.30.450.20">
    <property type="entry name" value="PAS domain"/>
    <property type="match status" value="3"/>
</dbReference>
<dbReference type="InterPro" id="IPR052155">
    <property type="entry name" value="Biofilm_reg_signaling"/>
</dbReference>
<dbReference type="CDD" id="cd12914">
    <property type="entry name" value="PDC1_DGC_like"/>
    <property type="match status" value="1"/>
</dbReference>
<dbReference type="PROSITE" id="PS50887">
    <property type="entry name" value="GGDEF"/>
    <property type="match status" value="1"/>
</dbReference>
<evidence type="ECO:0000256" key="9">
    <source>
        <dbReference type="ARBA" id="ARBA00022989"/>
    </source>
</evidence>
<evidence type="ECO:0000256" key="10">
    <source>
        <dbReference type="ARBA" id="ARBA00023012"/>
    </source>
</evidence>
<feature type="domain" description="PAC" evidence="14">
    <location>
        <begin position="438"/>
        <end position="490"/>
    </location>
</feature>
<keyword evidence="16" id="KW-0548">Nucleotidyltransferase</keyword>
<dbReference type="SMART" id="SM00091">
    <property type="entry name" value="PAS"/>
    <property type="match status" value="3"/>
</dbReference>
<dbReference type="Pfam" id="PF13188">
    <property type="entry name" value="PAS_8"/>
    <property type="match status" value="1"/>
</dbReference>
<dbReference type="SUPFAM" id="SSF55785">
    <property type="entry name" value="PYP-like sensor domain (PAS domain)"/>
    <property type="match status" value="2"/>
</dbReference>
<dbReference type="InterPro" id="IPR029151">
    <property type="entry name" value="Sensor-like_sf"/>
</dbReference>
<evidence type="ECO:0000259" key="15">
    <source>
        <dbReference type="PROSITE" id="PS50887"/>
    </source>
</evidence>
<dbReference type="CDD" id="cd00130">
    <property type="entry name" value="PAS"/>
    <property type="match status" value="2"/>
</dbReference>
<evidence type="ECO:0000256" key="11">
    <source>
        <dbReference type="ARBA" id="ARBA00023136"/>
    </source>
</evidence>
<evidence type="ECO:0000256" key="1">
    <source>
        <dbReference type="ARBA" id="ARBA00004651"/>
    </source>
</evidence>
<comment type="caution">
    <text evidence="16">The sequence shown here is derived from an EMBL/GenBank/DDBJ whole genome shotgun (WGS) entry which is preliminary data.</text>
</comment>
<keyword evidence="8" id="KW-0067">ATP-binding</keyword>
<keyword evidence="5 12" id="KW-0812">Transmembrane</keyword>
<dbReference type="NCBIfam" id="TIGR00254">
    <property type="entry name" value="GGDEF"/>
    <property type="match status" value="1"/>
</dbReference>
<dbReference type="Gene3D" id="3.30.70.270">
    <property type="match status" value="1"/>
</dbReference>
<feature type="transmembrane region" description="Helical" evidence="12">
    <location>
        <begin position="14"/>
        <end position="36"/>
    </location>
</feature>
<evidence type="ECO:0000256" key="6">
    <source>
        <dbReference type="ARBA" id="ARBA00022741"/>
    </source>
</evidence>
<protein>
    <submittedName>
        <fullName evidence="16">Diguanylate cyclase</fullName>
        <ecNumber evidence="16">2.7.7.65</ecNumber>
    </submittedName>
</protein>
<keyword evidence="7" id="KW-0418">Kinase</keyword>
<evidence type="ECO:0000256" key="8">
    <source>
        <dbReference type="ARBA" id="ARBA00022840"/>
    </source>
</evidence>
<dbReference type="PANTHER" id="PTHR44757:SF2">
    <property type="entry name" value="BIOFILM ARCHITECTURE MAINTENANCE PROTEIN MBAA"/>
    <property type="match status" value="1"/>
</dbReference>
<gene>
    <name evidence="16" type="ORF">RKA07_01775</name>
</gene>
<dbReference type="InterPro" id="IPR029787">
    <property type="entry name" value="Nucleotide_cyclase"/>
</dbReference>
<dbReference type="SUPFAM" id="SSF55073">
    <property type="entry name" value="Nucleotide cyclase"/>
    <property type="match status" value="1"/>
</dbReference>
<evidence type="ECO:0000259" key="13">
    <source>
        <dbReference type="PROSITE" id="PS50112"/>
    </source>
</evidence>
<reference evidence="16" key="1">
    <citation type="submission" date="2023-09" db="EMBL/GenBank/DDBJ databases">
        <title>Marinobacter sediminicola sp. nov. and Marinobacter maritimum sp. nov., isolated from marine sediment.</title>
        <authorList>
            <person name="An J."/>
        </authorList>
    </citation>
    <scope>NUCLEOTIDE SEQUENCE</scope>
    <source>
        <strain evidence="16">F60267</strain>
    </source>
</reference>
<keyword evidence="2" id="KW-1003">Cell membrane</keyword>
<dbReference type="CDD" id="cd01949">
    <property type="entry name" value="GGDEF"/>
    <property type="match status" value="1"/>
</dbReference>
<feature type="domain" description="PAS" evidence="13">
    <location>
        <begin position="491"/>
        <end position="527"/>
    </location>
</feature>
<dbReference type="EC" id="2.7.7.65" evidence="16"/>
<feature type="transmembrane region" description="Helical" evidence="12">
    <location>
        <begin position="287"/>
        <end position="307"/>
    </location>
</feature>
<evidence type="ECO:0000313" key="16">
    <source>
        <dbReference type="EMBL" id="MDS1308827.1"/>
    </source>
</evidence>
<keyword evidence="9 12" id="KW-1133">Transmembrane helix</keyword>
<organism evidence="16 17">
    <name type="scientific">Marinobacter xiaoshiensis</name>
    <dbReference type="NCBI Taxonomy" id="3073652"/>
    <lineage>
        <taxon>Bacteria</taxon>
        <taxon>Pseudomonadati</taxon>
        <taxon>Pseudomonadota</taxon>
        <taxon>Gammaproteobacteria</taxon>
        <taxon>Pseudomonadales</taxon>
        <taxon>Marinobacteraceae</taxon>
        <taxon>Marinobacter</taxon>
    </lineage>
</organism>
<keyword evidence="4 16" id="KW-0808">Transferase</keyword>
<evidence type="ECO:0000256" key="2">
    <source>
        <dbReference type="ARBA" id="ARBA00022475"/>
    </source>
</evidence>
<dbReference type="InterPro" id="IPR043128">
    <property type="entry name" value="Rev_trsase/Diguanyl_cyclase"/>
</dbReference>
<dbReference type="InterPro" id="IPR000014">
    <property type="entry name" value="PAS"/>
</dbReference>
<dbReference type="NCBIfam" id="TIGR00229">
    <property type="entry name" value="sensory_box"/>
    <property type="match status" value="2"/>
</dbReference>
<keyword evidence="3" id="KW-0597">Phosphoprotein</keyword>
<dbReference type="InterPro" id="IPR033479">
    <property type="entry name" value="dCache_1"/>
</dbReference>
<name>A0ABU2HCN0_9GAMM</name>
<dbReference type="InterPro" id="IPR035965">
    <property type="entry name" value="PAS-like_dom_sf"/>
</dbReference>
<dbReference type="PROSITE" id="PS50112">
    <property type="entry name" value="PAS"/>
    <property type="match status" value="2"/>
</dbReference>
<sequence length="781" mass="86087">MLIGRWLGSLVNRAVLLVVGFVVLTALLVALAGALLSRSELEQQAATQVETIAQLVAGELDDKLSQRLDALSHVAESLTMSEAAFEVRAKILMRRQTALQHLFDGVYLIDATGKVIAENPETLKMIGTDVSNRSYFRISSEQLAPLISEPYRSHYQGRAAVMVAVPLFDHNKRFIGMLGGAISLAGEHLIEEFSDIRIGKTGYLAIVTRGGMVLANGRTGEVMRPISDANPLLQDAMGGFEGTARTRSSEGESIILSVQQMSEVPWFVAAVWPAREAYAPATRIKDAFLWVLLVVILLIVPMAMWRFRRLMAPLGELGQQVRERHMGVRNNPVGVSGSSEISQVADIFNMVMDERDDVLSSLAEREAFFRSLSRGAPIGIVQADVLGRIEFVNPQFENIIGLRLAELSGSHLFDCVCESDRDAVIQGWQQALEEQEVFRGRFQLQGPNAGSPVWCQVMTAILETPEKVMGTITVVRDISHELAVEEALRDEQQRAEIILGVMQDGVLMADTGGVIRYANQAAARFLGAGGEYVGKNVFELVGIDHEDQALSHEWFLGGNDLDSLYVTLRNASGDLFDVDLSMIHIRQGRQNERLVFVLRDDAERRRQEERLSWEATHDSLTQLLNRRAFTASLNKCLGDMPRQDTSSVLMLIDLDHFKPVNDEGGHLLGDEMLRRLSDLFKDSVRQSDTVARLGGDEFGIILPACGMGRAKTLAERIRAGVEALKIEHEGRIFGVTASIGVTELLPTDRDPKDVVARADEGAYAAKSKGRNRVVVIPAPEQ</sequence>
<dbReference type="CDD" id="cd18774">
    <property type="entry name" value="PDC2_HK_sensor"/>
    <property type="match status" value="1"/>
</dbReference>
<dbReference type="GO" id="GO:0052621">
    <property type="term" value="F:diguanylate cyclase activity"/>
    <property type="evidence" value="ECO:0007669"/>
    <property type="project" value="UniProtKB-EC"/>
</dbReference>
<dbReference type="InterPro" id="IPR013656">
    <property type="entry name" value="PAS_4"/>
</dbReference>
<proteinExistence type="predicted"/>
<dbReference type="RefSeq" id="WP_310965386.1">
    <property type="nucleotide sequence ID" value="NZ_JAVMBO010000003.1"/>
</dbReference>
<evidence type="ECO:0000256" key="7">
    <source>
        <dbReference type="ARBA" id="ARBA00022777"/>
    </source>
</evidence>
<dbReference type="Proteomes" id="UP001267407">
    <property type="component" value="Unassembled WGS sequence"/>
</dbReference>
<evidence type="ECO:0000256" key="5">
    <source>
        <dbReference type="ARBA" id="ARBA00022692"/>
    </source>
</evidence>
<dbReference type="PROSITE" id="PS50113">
    <property type="entry name" value="PAC"/>
    <property type="match status" value="1"/>
</dbReference>
<evidence type="ECO:0000259" key="14">
    <source>
        <dbReference type="PROSITE" id="PS50113"/>
    </source>
</evidence>
<dbReference type="EMBL" id="JAVMBO010000003">
    <property type="protein sequence ID" value="MDS1308827.1"/>
    <property type="molecule type" value="Genomic_DNA"/>
</dbReference>
<dbReference type="InterPro" id="IPR000160">
    <property type="entry name" value="GGDEF_dom"/>
</dbReference>
<keyword evidence="6" id="KW-0547">Nucleotide-binding</keyword>
<accession>A0ABU2HCN0</accession>
<dbReference type="SMART" id="SM00267">
    <property type="entry name" value="GGDEF"/>
    <property type="match status" value="1"/>
</dbReference>
<keyword evidence="11 12" id="KW-0472">Membrane</keyword>
<dbReference type="Pfam" id="PF00990">
    <property type="entry name" value="GGDEF"/>
    <property type="match status" value="1"/>
</dbReference>
<feature type="domain" description="GGDEF" evidence="15">
    <location>
        <begin position="645"/>
        <end position="778"/>
    </location>
</feature>
<feature type="domain" description="PAS" evidence="13">
    <location>
        <begin position="365"/>
        <end position="435"/>
    </location>
</feature>
<keyword evidence="17" id="KW-1185">Reference proteome</keyword>
<dbReference type="Pfam" id="PF08448">
    <property type="entry name" value="PAS_4"/>
    <property type="match status" value="1"/>
</dbReference>
<evidence type="ECO:0000256" key="3">
    <source>
        <dbReference type="ARBA" id="ARBA00022553"/>
    </source>
</evidence>
<dbReference type="Pfam" id="PF02743">
    <property type="entry name" value="dCache_1"/>
    <property type="match status" value="1"/>
</dbReference>